<sequence length="151" mass="17980">MALAQIRSSVRKESIKEEVISNYYKLIWEDRPIYVYKFNARKADKTPLTNPFDLREKFYQFMQQHPQLRVAKVNRVVFDEQQYVYTLDPFGCDRFEFSIGKFKGKRTFPSFVFGLTCVLFFDFHRTVQSGLKIAQCGRRRGLRDLVVPYPL</sequence>
<dbReference type="WBParaSite" id="BXY_0666300.1">
    <property type="protein sequence ID" value="BXY_0666300.1"/>
    <property type="gene ID" value="BXY_0666300"/>
</dbReference>
<accession>A0A1I7S0Y8</accession>
<dbReference type="Proteomes" id="UP000095284">
    <property type="component" value="Unplaced"/>
</dbReference>
<name>A0A1I7S0Y8_BURXY</name>
<organism evidence="1 2">
    <name type="scientific">Bursaphelenchus xylophilus</name>
    <name type="common">Pinewood nematode worm</name>
    <name type="synonym">Aphelenchoides xylophilus</name>
    <dbReference type="NCBI Taxonomy" id="6326"/>
    <lineage>
        <taxon>Eukaryota</taxon>
        <taxon>Metazoa</taxon>
        <taxon>Ecdysozoa</taxon>
        <taxon>Nematoda</taxon>
        <taxon>Chromadorea</taxon>
        <taxon>Rhabditida</taxon>
        <taxon>Tylenchina</taxon>
        <taxon>Tylenchomorpha</taxon>
        <taxon>Aphelenchoidea</taxon>
        <taxon>Aphelenchoididae</taxon>
        <taxon>Bursaphelenchus</taxon>
    </lineage>
</organism>
<protein>
    <submittedName>
        <fullName evidence="2">PAZ domain-containing protein</fullName>
    </submittedName>
</protein>
<evidence type="ECO:0000313" key="2">
    <source>
        <dbReference type="WBParaSite" id="BXY_0666300.1"/>
    </source>
</evidence>
<evidence type="ECO:0000313" key="1">
    <source>
        <dbReference type="Proteomes" id="UP000095284"/>
    </source>
</evidence>
<proteinExistence type="predicted"/>
<dbReference type="AlphaFoldDB" id="A0A1I7S0Y8"/>
<reference evidence="2" key="1">
    <citation type="submission" date="2016-11" db="UniProtKB">
        <authorList>
            <consortium name="WormBaseParasite"/>
        </authorList>
    </citation>
    <scope>IDENTIFICATION</scope>
</reference>